<keyword evidence="5" id="KW-0560">Oxidoreductase</keyword>
<dbReference type="PANTHER" id="PTHR11748">
    <property type="entry name" value="D-LACTATE DEHYDROGENASE"/>
    <property type="match status" value="1"/>
</dbReference>
<dbReference type="EC" id="1.1.99.14" evidence="5"/>
<evidence type="ECO:0000259" key="4">
    <source>
        <dbReference type="PROSITE" id="PS51387"/>
    </source>
</evidence>
<proteinExistence type="predicted"/>
<feature type="domain" description="FAD-binding PCMH-type" evidence="4">
    <location>
        <begin position="1"/>
        <end position="184"/>
    </location>
</feature>
<dbReference type="Proteomes" id="UP001334732">
    <property type="component" value="Chromosome"/>
</dbReference>
<name>A0ABZ1CIV5_9PROT</name>
<dbReference type="InterPro" id="IPR006094">
    <property type="entry name" value="Oxid_FAD_bind_N"/>
</dbReference>
<gene>
    <name evidence="5" type="primary">glcE</name>
    <name evidence="5" type="ORF">VA613_00245</name>
</gene>
<dbReference type="Gene3D" id="3.30.465.10">
    <property type="match status" value="1"/>
</dbReference>
<protein>
    <submittedName>
        <fullName evidence="5">Glycolate oxidase subunit GlcE</fullName>
        <ecNumber evidence="5">1.1.99.14</ecNumber>
    </submittedName>
</protein>
<dbReference type="InterPro" id="IPR016164">
    <property type="entry name" value="FAD-linked_Oxase-like_C"/>
</dbReference>
<dbReference type="InterPro" id="IPR016166">
    <property type="entry name" value="FAD-bd_PCMH"/>
</dbReference>
<dbReference type="SUPFAM" id="SSF55103">
    <property type="entry name" value="FAD-linked oxidases, C-terminal domain"/>
    <property type="match status" value="1"/>
</dbReference>
<keyword evidence="1" id="KW-0285">Flavoprotein</keyword>
<dbReference type="InterPro" id="IPR016169">
    <property type="entry name" value="FAD-bd_PCMH_sub2"/>
</dbReference>
<dbReference type="PROSITE" id="PS51387">
    <property type="entry name" value="FAD_PCMH"/>
    <property type="match status" value="1"/>
</dbReference>
<dbReference type="SUPFAM" id="SSF56176">
    <property type="entry name" value="FAD-binding/transporter-associated domain-like"/>
    <property type="match status" value="1"/>
</dbReference>
<evidence type="ECO:0000313" key="6">
    <source>
        <dbReference type="Proteomes" id="UP001334732"/>
    </source>
</evidence>
<dbReference type="Pfam" id="PF01565">
    <property type="entry name" value="FAD_binding_4"/>
    <property type="match status" value="2"/>
</dbReference>
<dbReference type="RefSeq" id="WP_324779861.1">
    <property type="nucleotide sequence ID" value="NZ_CP141769.1"/>
</dbReference>
<evidence type="ECO:0000256" key="1">
    <source>
        <dbReference type="ARBA" id="ARBA00022630"/>
    </source>
</evidence>
<dbReference type="NCBIfam" id="NF008439">
    <property type="entry name" value="PRK11282.1"/>
    <property type="match status" value="1"/>
</dbReference>
<dbReference type="GO" id="GO:0019154">
    <property type="term" value="F:glycolate dehydrogenase activity"/>
    <property type="evidence" value="ECO:0007669"/>
    <property type="project" value="UniProtKB-EC"/>
</dbReference>
<keyword evidence="6" id="KW-1185">Reference proteome</keyword>
<evidence type="ECO:0000256" key="3">
    <source>
        <dbReference type="SAM" id="MobiDB-lite"/>
    </source>
</evidence>
<dbReference type="InterPro" id="IPR036318">
    <property type="entry name" value="FAD-bd_PCMH-like_sf"/>
</dbReference>
<dbReference type="EMBL" id="CP141769">
    <property type="protein sequence ID" value="WRS39330.1"/>
    <property type="molecule type" value="Genomic_DNA"/>
</dbReference>
<organism evidence="5 6">
    <name type="scientific">Thiobacillus sedimenti</name>
    <dbReference type="NCBI Taxonomy" id="3110231"/>
    <lineage>
        <taxon>Bacteria</taxon>
        <taxon>Pseudomonadati</taxon>
        <taxon>Pseudomonadota</taxon>
        <taxon>Betaproteobacteria</taxon>
        <taxon>Nitrosomonadales</taxon>
        <taxon>Thiobacillaceae</taxon>
        <taxon>Thiobacillus</taxon>
    </lineage>
</organism>
<accession>A0ABZ1CIV5</accession>
<evidence type="ECO:0000313" key="5">
    <source>
        <dbReference type="EMBL" id="WRS39330.1"/>
    </source>
</evidence>
<dbReference type="PANTHER" id="PTHR11748:SF103">
    <property type="entry name" value="GLYCOLATE OXIDASE SUBUNIT GLCE"/>
    <property type="match status" value="1"/>
</dbReference>
<evidence type="ECO:0000256" key="2">
    <source>
        <dbReference type="ARBA" id="ARBA00022827"/>
    </source>
</evidence>
<sequence length="383" mass="40974">MPDALIERIRAAYETNAPLIIQGGGSKSFYGNADEGEVLSTRGLAGVVDYQPKELVLTARAGTPLAEIEALLAEHSQMLAFEPPHFGEFPLPGRAPDALTTANPIHATLGGAIAAGLSGPRRPYAGAARDFVLGVRMIDGTGQPLRFGGQVIKNVAGYDVSRLMVGALGTLGLLTEVSLKVLPRPAEEVSLQFELDEATAIRRMNEWAGQPLPLSATSWHAGLLTVRLSGAASSVHAAQAKLGGEPLHDAAGFWQRLRDQATPFFDKRPLWRLAVKSTTPPLKLGEAQWIEWGGAVRWLASDLPAARLREAARDAGGHATLFRGDAPSPQPSPRAGEGANVMSNRIDGVFTPLAPAMLTLHRALKQRFDPKGIFNRGRLYPDF</sequence>
<reference evidence="5 6" key="1">
    <citation type="submission" date="2023-12" db="EMBL/GenBank/DDBJ databases">
        <title>Thiobacillus sedimentum sp. nov., a chemolithoautotrophic sulfur-oxidizing bacterium isolated from freshwater sediment.</title>
        <authorList>
            <person name="Luo J."/>
            <person name="Dai C."/>
        </authorList>
    </citation>
    <scope>NUCLEOTIDE SEQUENCE [LARGE SCALE GENOMIC DNA]</scope>
    <source>
        <strain evidence="5 6">SCUT-2</strain>
    </source>
</reference>
<keyword evidence="2" id="KW-0274">FAD</keyword>
<feature type="region of interest" description="Disordered" evidence="3">
    <location>
        <begin position="319"/>
        <end position="340"/>
    </location>
</feature>